<gene>
    <name evidence="2" type="ORF">ACFQ1O_13310</name>
</gene>
<name>A0ABW3I541_9FLAO</name>
<dbReference type="Gene3D" id="1.25.40.10">
    <property type="entry name" value="Tetratricopeptide repeat domain"/>
    <property type="match status" value="1"/>
</dbReference>
<organism evidence="2 3">
    <name type="scientific">Pseudofulvibacter geojedonensis</name>
    <dbReference type="NCBI Taxonomy" id="1123758"/>
    <lineage>
        <taxon>Bacteria</taxon>
        <taxon>Pseudomonadati</taxon>
        <taxon>Bacteroidota</taxon>
        <taxon>Flavobacteriia</taxon>
        <taxon>Flavobacteriales</taxon>
        <taxon>Flavobacteriaceae</taxon>
        <taxon>Pseudofulvibacter</taxon>
    </lineage>
</organism>
<keyword evidence="3" id="KW-1185">Reference proteome</keyword>
<evidence type="ECO:0000313" key="2">
    <source>
        <dbReference type="EMBL" id="MFD0964989.1"/>
    </source>
</evidence>
<dbReference type="Proteomes" id="UP001596997">
    <property type="component" value="Unassembled WGS sequence"/>
</dbReference>
<dbReference type="RefSeq" id="WP_377716697.1">
    <property type="nucleotide sequence ID" value="NZ_JBHTJM010000010.1"/>
</dbReference>
<dbReference type="SMART" id="SM00028">
    <property type="entry name" value="TPR"/>
    <property type="match status" value="2"/>
</dbReference>
<evidence type="ECO:0000313" key="3">
    <source>
        <dbReference type="Proteomes" id="UP001596997"/>
    </source>
</evidence>
<dbReference type="SUPFAM" id="SSF48452">
    <property type="entry name" value="TPR-like"/>
    <property type="match status" value="1"/>
</dbReference>
<evidence type="ECO:0000256" key="1">
    <source>
        <dbReference type="PROSITE-ProRule" id="PRU00339"/>
    </source>
</evidence>
<sequence>MINKVTLIFILCSITYSCKSNKEDKVPVQHNPSRHINQEILNTNAYSYYLKGRYFLEANDFDSATFYLKKSLKYEKNPITYNELGRVELSKNNNLDAINYFKQSREVDPTYWINYINESRVFLILKKHSEAENILNKLIERSDSDYWISYANYYLALINYEQGNNCKKIQQLIEKSKNMELDPEVSKQYLKHKNIILQDCI</sequence>
<reference evidence="3" key="1">
    <citation type="journal article" date="2019" name="Int. J. Syst. Evol. Microbiol.">
        <title>The Global Catalogue of Microorganisms (GCM) 10K type strain sequencing project: providing services to taxonomists for standard genome sequencing and annotation.</title>
        <authorList>
            <consortium name="The Broad Institute Genomics Platform"/>
            <consortium name="The Broad Institute Genome Sequencing Center for Infectious Disease"/>
            <person name="Wu L."/>
            <person name="Ma J."/>
        </authorList>
    </citation>
    <scope>NUCLEOTIDE SEQUENCE [LARGE SCALE GENOMIC DNA]</scope>
    <source>
        <strain evidence="3">CCUG 62114</strain>
    </source>
</reference>
<dbReference type="InterPro" id="IPR011990">
    <property type="entry name" value="TPR-like_helical_dom_sf"/>
</dbReference>
<dbReference type="PROSITE" id="PS50005">
    <property type="entry name" value="TPR"/>
    <property type="match status" value="1"/>
</dbReference>
<accession>A0ABW3I541</accession>
<dbReference type="Pfam" id="PF13181">
    <property type="entry name" value="TPR_8"/>
    <property type="match status" value="1"/>
</dbReference>
<keyword evidence="1" id="KW-0802">TPR repeat</keyword>
<dbReference type="EMBL" id="JBHTJM010000010">
    <property type="protein sequence ID" value="MFD0964989.1"/>
    <property type="molecule type" value="Genomic_DNA"/>
</dbReference>
<protein>
    <submittedName>
        <fullName evidence="2">Tetratricopeptide repeat protein</fullName>
    </submittedName>
</protein>
<dbReference type="InterPro" id="IPR019734">
    <property type="entry name" value="TPR_rpt"/>
</dbReference>
<dbReference type="PROSITE" id="PS51257">
    <property type="entry name" value="PROKAR_LIPOPROTEIN"/>
    <property type="match status" value="1"/>
</dbReference>
<feature type="repeat" description="TPR" evidence="1">
    <location>
        <begin position="78"/>
        <end position="111"/>
    </location>
</feature>
<proteinExistence type="predicted"/>
<comment type="caution">
    <text evidence="2">The sequence shown here is derived from an EMBL/GenBank/DDBJ whole genome shotgun (WGS) entry which is preliminary data.</text>
</comment>